<dbReference type="Proteomes" id="UP000245206">
    <property type="component" value="Unassembled WGS sequence"/>
</dbReference>
<dbReference type="EMBL" id="BFAZ01000001">
    <property type="protein sequence ID" value="GBF40779.1"/>
    <property type="molecule type" value="Genomic_DNA"/>
</dbReference>
<dbReference type="PANTHER" id="PTHR43563:SF1">
    <property type="entry name" value="AMINE OXIDASE [FLAVIN-CONTAINING] B"/>
    <property type="match status" value="1"/>
</dbReference>
<dbReference type="GO" id="GO:0016491">
    <property type="term" value="F:oxidoreductase activity"/>
    <property type="evidence" value="ECO:0007669"/>
    <property type="project" value="InterPro"/>
</dbReference>
<comment type="caution">
    <text evidence="3">The sequence shown here is derived from an EMBL/GenBank/DDBJ whole genome shotgun (WGS) entry which is preliminary data.</text>
</comment>
<evidence type="ECO:0000313" key="4">
    <source>
        <dbReference type="Proteomes" id="UP000245206"/>
    </source>
</evidence>
<evidence type="ECO:0000259" key="2">
    <source>
        <dbReference type="Pfam" id="PF01593"/>
    </source>
</evidence>
<dbReference type="Pfam" id="PF01593">
    <property type="entry name" value="Amino_oxidase"/>
    <property type="match status" value="1"/>
</dbReference>
<evidence type="ECO:0000256" key="1">
    <source>
        <dbReference type="ARBA" id="ARBA00005995"/>
    </source>
</evidence>
<keyword evidence="4" id="KW-1185">Reference proteome</keyword>
<dbReference type="InterPro" id="IPR050703">
    <property type="entry name" value="Flavin_MAO"/>
</dbReference>
<protein>
    <submittedName>
        <fullName evidence="3">Amine oxidase</fullName>
    </submittedName>
</protein>
<dbReference type="Gene3D" id="3.90.660.10">
    <property type="match status" value="1"/>
</dbReference>
<dbReference type="SUPFAM" id="SSF51905">
    <property type="entry name" value="FAD/NAD(P)-binding domain"/>
    <property type="match status" value="1"/>
</dbReference>
<feature type="domain" description="Amine oxidase" evidence="2">
    <location>
        <begin position="158"/>
        <end position="558"/>
    </location>
</feature>
<proteinExistence type="inferred from homology"/>
<comment type="similarity">
    <text evidence="1">Belongs to the flavin monoamine oxidase family.</text>
</comment>
<accession>A0A2P2D824</accession>
<dbReference type="Gene3D" id="1.10.405.10">
    <property type="entry name" value="Guanine Nucleotide Dissociation Inhibitor, domain 1"/>
    <property type="match status" value="1"/>
</dbReference>
<dbReference type="InterPro" id="IPR002937">
    <property type="entry name" value="Amino_oxidase"/>
</dbReference>
<reference evidence="4" key="1">
    <citation type="journal article" date="2019" name="Microbiol. Immunol.">
        <title>Molecular and phenotypic characterization of Leptospira johnsonii sp. nov., Leptospira ellinghausenii sp. nov. and Leptospira ryugenii sp. nov. isolated from soil and water in Japan.</title>
        <authorList>
            <person name="Masuzawa T."/>
            <person name="Saito M."/>
            <person name="Nakao R."/>
            <person name="Nikaido Y."/>
            <person name="Matsumoto M."/>
            <person name="Ogawa M."/>
            <person name="Yokoyama M."/>
            <person name="Hidaka Y."/>
            <person name="Tomita J."/>
            <person name="Sakakibara K."/>
            <person name="Suzuki K."/>
            <person name="Yasuda S."/>
            <person name="Sato H."/>
            <person name="Yamaguchi M."/>
            <person name="Yoshida S.I."/>
            <person name="Koizumi N."/>
            <person name="Kawamura Y."/>
        </authorList>
    </citation>
    <scope>NUCLEOTIDE SEQUENCE [LARGE SCALE GENOMIC DNA]</scope>
    <source>
        <strain evidence="4">E18</strain>
    </source>
</reference>
<gene>
    <name evidence="3" type="primary">aofA</name>
    <name evidence="3" type="ORF">LPTSP2_00440</name>
</gene>
<dbReference type="InterPro" id="IPR036188">
    <property type="entry name" value="FAD/NAD-bd_sf"/>
</dbReference>
<dbReference type="Gene3D" id="3.50.50.60">
    <property type="entry name" value="FAD/NAD(P)-binding domain"/>
    <property type="match status" value="1"/>
</dbReference>
<name>A0A2P2D824_9LEPT</name>
<dbReference type="AlphaFoldDB" id="A0A2P2D824"/>
<dbReference type="PANTHER" id="PTHR43563">
    <property type="entry name" value="AMINE OXIDASE"/>
    <property type="match status" value="1"/>
</dbReference>
<organism evidence="3 4">
    <name type="scientific">Leptospira ellinghausenii</name>
    <dbReference type="NCBI Taxonomy" id="1917822"/>
    <lineage>
        <taxon>Bacteria</taxon>
        <taxon>Pseudomonadati</taxon>
        <taxon>Spirochaetota</taxon>
        <taxon>Spirochaetia</taxon>
        <taxon>Leptospirales</taxon>
        <taxon>Leptospiraceae</taxon>
        <taxon>Leptospira</taxon>
    </lineage>
</organism>
<evidence type="ECO:0000313" key="3">
    <source>
        <dbReference type="EMBL" id="GBF40779.1"/>
    </source>
</evidence>
<sequence length="562" mass="61179">MSCLNSPSFSPDTIVASEMDWVGSSKTKTWFQIAIPLISVAKSILGAALKKLAGWNKRSADRKDRIGILEIVFVFRIKKPRPIESIFVIFLAFFVLSGKIGESSMNRKTFLKNLTATAAGISLLSPKKFYGQSTGVVSAETKTRNSGAKKAIVLGGGLSGLYSAYLLKQTGYDVTVIERGDQFGGRIATYSNPSMGIVQDLGGEWISENQTDIKSLVKQLGLELVNANVTERYSLSKNNSDQHKISSSSIDTLDKVIDLHKSLGTGQKQGLDKINFSSYARYQGLSEEEIRSMNDLYRTILGADLNQISSESVLDDLSALQSALKPKYLVSGGAEQIIQALVTQLKGQELLLGESATKVSQQKNQVSVELSSGRVIKGNLIVCTLPSAAVLDIKWTPTLPKDLIYSALRMQTGKISKNICFVKSNSSYSNFFQSTNTAAETLYVSDQAIGQNITALTSISTGDKASLFEKGSDRQKKNLMLSALEELGNFELVQENPFHFHSFQKTTGRSGFVSLFPPGSYGIKDVWNEPFERVFFAGEHLALHTGSMDSAVASAIQAISKT</sequence>